<dbReference type="AlphaFoldDB" id="A0A917JE71"/>
<dbReference type="InterPro" id="IPR039564">
    <property type="entry name" value="Peptidase_C39-like"/>
</dbReference>
<dbReference type="EMBL" id="BMDT01000004">
    <property type="protein sequence ID" value="GGI65573.1"/>
    <property type="molecule type" value="Genomic_DNA"/>
</dbReference>
<proteinExistence type="predicted"/>
<evidence type="ECO:0000313" key="4">
    <source>
        <dbReference type="Proteomes" id="UP000622610"/>
    </source>
</evidence>
<feature type="transmembrane region" description="Helical" evidence="1">
    <location>
        <begin position="18"/>
        <end position="36"/>
    </location>
</feature>
<keyword evidence="1" id="KW-0472">Membrane</keyword>
<dbReference type="Proteomes" id="UP000622610">
    <property type="component" value="Unassembled WGS sequence"/>
</dbReference>
<organism evidence="3 4">
    <name type="scientific">Enterococcus alcedinis</name>
    <dbReference type="NCBI Taxonomy" id="1274384"/>
    <lineage>
        <taxon>Bacteria</taxon>
        <taxon>Bacillati</taxon>
        <taxon>Bacillota</taxon>
        <taxon>Bacilli</taxon>
        <taxon>Lactobacillales</taxon>
        <taxon>Enterococcaceae</taxon>
        <taxon>Enterococcus</taxon>
    </lineage>
</organism>
<keyword evidence="4" id="KW-1185">Reference proteome</keyword>
<keyword evidence="1" id="KW-0812">Transmembrane</keyword>
<feature type="domain" description="Peptidase C39-like" evidence="2">
    <location>
        <begin position="74"/>
        <end position="238"/>
    </location>
</feature>
<reference evidence="3" key="1">
    <citation type="journal article" date="2014" name="Int. J. Syst. Evol. Microbiol.">
        <title>Complete genome sequence of Corynebacterium casei LMG S-19264T (=DSM 44701T), isolated from a smear-ripened cheese.</title>
        <authorList>
            <consortium name="US DOE Joint Genome Institute (JGI-PGF)"/>
            <person name="Walter F."/>
            <person name="Albersmeier A."/>
            <person name="Kalinowski J."/>
            <person name="Ruckert C."/>
        </authorList>
    </citation>
    <scope>NUCLEOTIDE SEQUENCE</scope>
    <source>
        <strain evidence="3">CCM 8433</strain>
    </source>
</reference>
<name>A0A917JE71_9ENTE</name>
<evidence type="ECO:0000259" key="2">
    <source>
        <dbReference type="Pfam" id="PF13529"/>
    </source>
</evidence>
<sequence length="268" mass="30431">MSFWKQSWQETSKRGKRIIIISALIIFLYITFIRPLSKFMSFGEPEGFIFEDTKSMGYQKIEPIPGVEITEMLLDVPFIHQLKHSPLVNGCEVTSLAMVLNHYHIEVNKNTLADELEHVPLTYESGLKGDPNQGFVGSMTDEVMAMGVFVPPIERLAQEYVPDHLKVIASTQTDLNTLLKQVAIGNPIWVIATLDFETPTDDDFIPWKTPTGDYLVTPLIHSGVIVGFDEQNIYVNDPLYAKNRAIDRDQFEATFNKMGKQSLYLTEK</sequence>
<keyword evidence="1" id="KW-1133">Transmembrane helix</keyword>
<dbReference type="PANTHER" id="PTHR37806">
    <property type="entry name" value="LMO0724 PROTEIN"/>
    <property type="match status" value="1"/>
</dbReference>
<reference evidence="3" key="2">
    <citation type="submission" date="2020-09" db="EMBL/GenBank/DDBJ databases">
        <authorList>
            <person name="Sun Q."/>
            <person name="Sedlacek I."/>
        </authorList>
    </citation>
    <scope>NUCLEOTIDE SEQUENCE</scope>
    <source>
        <strain evidence="3">CCM 8433</strain>
    </source>
</reference>
<dbReference type="PANTHER" id="PTHR37806:SF1">
    <property type="entry name" value="PEPTIDASE C39-LIKE DOMAIN-CONTAINING PROTEIN"/>
    <property type="match status" value="1"/>
</dbReference>
<dbReference type="Pfam" id="PF13529">
    <property type="entry name" value="Peptidase_C39_2"/>
    <property type="match status" value="1"/>
</dbReference>
<comment type="caution">
    <text evidence="3">The sequence shown here is derived from an EMBL/GenBank/DDBJ whole genome shotgun (WGS) entry which is preliminary data.</text>
</comment>
<accession>A0A917JE71</accession>
<dbReference type="RefSeq" id="WP_188367408.1">
    <property type="nucleotide sequence ID" value="NZ_BMDT01000004.1"/>
</dbReference>
<dbReference type="Gene3D" id="3.90.70.10">
    <property type="entry name" value="Cysteine proteinases"/>
    <property type="match status" value="1"/>
</dbReference>
<evidence type="ECO:0000313" key="3">
    <source>
        <dbReference type="EMBL" id="GGI65573.1"/>
    </source>
</evidence>
<gene>
    <name evidence="3" type="ORF">GCM10011482_12270</name>
</gene>
<protein>
    <recommendedName>
        <fullName evidence="2">Peptidase C39-like domain-containing protein</fullName>
    </recommendedName>
</protein>
<evidence type="ECO:0000256" key="1">
    <source>
        <dbReference type="SAM" id="Phobius"/>
    </source>
</evidence>